<feature type="non-terminal residue" evidence="4">
    <location>
        <position position="99"/>
    </location>
</feature>
<keyword evidence="3" id="KW-1185">Reference proteome</keyword>
<dbReference type="GeneID" id="54358211"/>
<proteinExistence type="inferred from homology"/>
<accession>A0A6J3ME96</accession>
<feature type="non-terminal residue" evidence="4">
    <location>
        <position position="1"/>
    </location>
</feature>
<dbReference type="GO" id="GO:0016197">
    <property type="term" value="P:endosomal transport"/>
    <property type="evidence" value="ECO:0007669"/>
    <property type="project" value="TreeGrafter"/>
</dbReference>
<reference evidence="4" key="2">
    <citation type="submission" date="2020-04" db="EMBL/GenBank/DDBJ databases">
        <authorList>
            <consortium name="NCBI Genome Project"/>
        </authorList>
    </citation>
    <scope>NUCLEOTIDE SEQUENCE</scope>
    <source>
        <strain evidence="4">CBS 342.82</strain>
    </source>
</reference>
<reference evidence="4" key="1">
    <citation type="submission" date="2020-01" db="EMBL/GenBank/DDBJ databases">
        <authorList>
            <consortium name="DOE Joint Genome Institute"/>
            <person name="Haridas S."/>
            <person name="Albert R."/>
            <person name="Binder M."/>
            <person name="Bloem J."/>
            <person name="Labutti K."/>
            <person name="Salamov A."/>
            <person name="Andreopoulos B."/>
            <person name="Baker S.E."/>
            <person name="Barry K."/>
            <person name="Bills G."/>
            <person name="Bluhm B.H."/>
            <person name="Cannon C."/>
            <person name="Castanera R."/>
            <person name="Culley D.E."/>
            <person name="Daum C."/>
            <person name="Ezra D."/>
            <person name="Gonzalez J.B."/>
            <person name="Henrissat B."/>
            <person name="Kuo A."/>
            <person name="Liang C."/>
            <person name="Lipzen A."/>
            <person name="Lutzoni F."/>
            <person name="Magnuson J."/>
            <person name="Mondo S."/>
            <person name="Nolan M."/>
            <person name="Ohm R."/>
            <person name="Pangilinan J."/>
            <person name="Park H.-J."/>
            <person name="Ramirez L."/>
            <person name="Alfaro M."/>
            <person name="Sun H."/>
            <person name="Tritt A."/>
            <person name="Yoshinaga Y."/>
            <person name="Zwiers L.-H."/>
            <person name="Turgeon B.G."/>
            <person name="Goodwin S.B."/>
            <person name="Spatafora J.W."/>
            <person name="Crous P.W."/>
            <person name="Grigoriev I.V."/>
        </authorList>
    </citation>
    <scope>NUCLEOTIDE SEQUENCE</scope>
    <source>
        <strain evidence="4">CBS 342.82</strain>
    </source>
</reference>
<dbReference type="Proteomes" id="UP000504637">
    <property type="component" value="Unplaced"/>
</dbReference>
<comment type="similarity">
    <text evidence="1">Belongs to the BLOC1S1 family.</text>
</comment>
<dbReference type="RefSeq" id="XP_033463372.1">
    <property type="nucleotide sequence ID" value="XM_033600411.1"/>
</dbReference>
<evidence type="ECO:0000313" key="4">
    <source>
        <dbReference type="RefSeq" id="XP_033463372.1"/>
    </source>
</evidence>
<dbReference type="AlphaFoldDB" id="A0A6J3ME96"/>
<name>A0A6J3ME96_9PEZI</name>
<gene>
    <name evidence="4" type="ORF">K489DRAFT_300740</name>
</gene>
<reference evidence="4" key="3">
    <citation type="submission" date="2025-08" db="UniProtKB">
        <authorList>
            <consortium name="RefSeq"/>
        </authorList>
    </citation>
    <scope>IDENTIFICATION</scope>
    <source>
        <strain evidence="4">CBS 342.82</strain>
    </source>
</reference>
<dbReference type="Pfam" id="PF06320">
    <property type="entry name" value="GCN5L1"/>
    <property type="match status" value="1"/>
</dbReference>
<organism evidence="4">
    <name type="scientific">Dissoconium aciculare CBS 342.82</name>
    <dbReference type="NCBI Taxonomy" id="1314786"/>
    <lineage>
        <taxon>Eukaryota</taxon>
        <taxon>Fungi</taxon>
        <taxon>Dikarya</taxon>
        <taxon>Ascomycota</taxon>
        <taxon>Pezizomycotina</taxon>
        <taxon>Dothideomycetes</taxon>
        <taxon>Dothideomycetidae</taxon>
        <taxon>Mycosphaerellales</taxon>
        <taxon>Dissoconiaceae</taxon>
        <taxon>Dissoconium</taxon>
    </lineage>
</organism>
<dbReference type="GO" id="GO:0031083">
    <property type="term" value="C:BLOC-1 complex"/>
    <property type="evidence" value="ECO:0007669"/>
    <property type="project" value="InterPro"/>
</dbReference>
<sequence length="99" mass="11148">RAQREARAAVLASLESAGSSHAAQLQQRATDIHLQSKTIQQQERDLAKNTKALAKETKLLQREADRAVTAMKELGDVENWANMMEQDFLVLEETMRLVD</sequence>
<dbReference type="PANTHER" id="PTHR13073:SF0">
    <property type="entry name" value="BIOGENESIS OF LYSOSOME-RELATED ORGANELLES COMPLEX 1 SUBUNIT 1"/>
    <property type="match status" value="1"/>
</dbReference>
<evidence type="ECO:0000313" key="3">
    <source>
        <dbReference type="Proteomes" id="UP000504637"/>
    </source>
</evidence>
<dbReference type="PANTHER" id="PTHR13073">
    <property type="entry name" value="BLOC-1 COMPLEX SUBUNIT 1"/>
    <property type="match status" value="1"/>
</dbReference>
<protein>
    <recommendedName>
        <fullName evidence="2">Biogenesis of lysosome-related organelles complex 1 subunit 1</fullName>
    </recommendedName>
</protein>
<dbReference type="InterPro" id="IPR009395">
    <property type="entry name" value="BLOC1S1"/>
</dbReference>
<dbReference type="OrthoDB" id="20018at2759"/>
<evidence type="ECO:0000256" key="1">
    <source>
        <dbReference type="ARBA" id="ARBA00007133"/>
    </source>
</evidence>
<evidence type="ECO:0000256" key="2">
    <source>
        <dbReference type="ARBA" id="ARBA00019577"/>
    </source>
</evidence>